<keyword evidence="2" id="KW-1185">Reference proteome</keyword>
<dbReference type="EMBL" id="JAUKTR010000001">
    <property type="protein sequence ID" value="MDO1558642.1"/>
    <property type="molecule type" value="Genomic_DNA"/>
</dbReference>
<dbReference type="Pfam" id="PF11288">
    <property type="entry name" value="DUF3089"/>
    <property type="match status" value="1"/>
</dbReference>
<dbReference type="InterPro" id="IPR029058">
    <property type="entry name" value="AB_hydrolase_fold"/>
</dbReference>
<dbReference type="RefSeq" id="WP_302109046.1">
    <property type="nucleotide sequence ID" value="NZ_JAUKTR010000001.1"/>
</dbReference>
<evidence type="ECO:0000313" key="1">
    <source>
        <dbReference type="EMBL" id="MDO1558642.1"/>
    </source>
</evidence>
<proteinExistence type="predicted"/>
<dbReference type="SUPFAM" id="SSF53474">
    <property type="entry name" value="alpha/beta-Hydrolases"/>
    <property type="match status" value="1"/>
</dbReference>
<evidence type="ECO:0000313" key="2">
    <source>
        <dbReference type="Proteomes" id="UP001169063"/>
    </source>
</evidence>
<name>A0ABT8SJ89_9CAUL</name>
<dbReference type="InterPro" id="IPR021440">
    <property type="entry name" value="DUF3089"/>
</dbReference>
<protein>
    <submittedName>
        <fullName evidence="1">DUF3089 domain-containing protein</fullName>
    </submittedName>
</protein>
<sequence length="377" mass="41623">MRRLFSFQDKLTTRQLVGLTLLGLLFVLAAAVVIWREDILRTALDPKVPFQTYDPPPAPDYSQPSAWALAPADAPPPGQAAIFFIHPTTFDGGGHWNGPIDDDEANAFLRRAMLPNYAGPFYRVGAIYAPRYRQASLYAQLTLREDAREARIFAYGDVRRAFEAFLERVGDERPLILAGVGQGADLLDHLLMDMAADPRLTGRIVAAYMVDAAVPAARYAPGDPLPACENRDQAGCVVAWLQVREGAEELARRRLERALVWTPAGRLDYLGDRTALCVNPILGARTDSAAPARLNLGAANATGLEWGARPAFLSRQVGAQCRDGVLRYSQPESRTTFRDEGTWADQRKSPQYNLFYADIEADAEARLAVWHRLETAA</sequence>
<dbReference type="Proteomes" id="UP001169063">
    <property type="component" value="Unassembled WGS sequence"/>
</dbReference>
<comment type="caution">
    <text evidence="1">The sequence shown here is derived from an EMBL/GenBank/DDBJ whole genome shotgun (WGS) entry which is preliminary data.</text>
</comment>
<accession>A0ABT8SJ89</accession>
<organism evidence="1 2">
    <name type="scientific">Peiella sedimenti</name>
    <dbReference type="NCBI Taxonomy" id="3061083"/>
    <lineage>
        <taxon>Bacteria</taxon>
        <taxon>Pseudomonadati</taxon>
        <taxon>Pseudomonadota</taxon>
        <taxon>Alphaproteobacteria</taxon>
        <taxon>Caulobacterales</taxon>
        <taxon>Caulobacteraceae</taxon>
        <taxon>Peiella</taxon>
    </lineage>
</organism>
<gene>
    <name evidence="1" type="ORF">Q0812_04265</name>
</gene>
<reference evidence="1" key="1">
    <citation type="submission" date="2023-07" db="EMBL/GenBank/DDBJ databases">
        <title>Brevundimonas soil sp. nov., isolated from the soil of chemical plant.</title>
        <authorList>
            <person name="Wu N."/>
        </authorList>
    </citation>
    <scope>NUCLEOTIDE SEQUENCE</scope>
    <source>
        <strain evidence="1">XZ-24</strain>
    </source>
</reference>